<comment type="caution">
    <text evidence="2">The sequence shown here is derived from an EMBL/GenBank/DDBJ whole genome shotgun (WGS) entry which is preliminary data.</text>
</comment>
<reference evidence="2 3" key="1">
    <citation type="submission" date="2019-03" db="EMBL/GenBank/DDBJ databases">
        <title>Genomic Encyclopedia of Type Strains, Phase IV (KMG-IV): sequencing the most valuable type-strain genomes for metagenomic binning, comparative biology and taxonomic classification.</title>
        <authorList>
            <person name="Goeker M."/>
        </authorList>
    </citation>
    <scope>NUCLEOTIDE SEQUENCE [LARGE SCALE GENOMIC DNA]</scope>
    <source>
        <strain evidence="2 3">DSM 100048</strain>
    </source>
</reference>
<organism evidence="2 3">
    <name type="scientific">Paracandidimonas soli</name>
    <dbReference type="NCBI Taxonomy" id="1917182"/>
    <lineage>
        <taxon>Bacteria</taxon>
        <taxon>Pseudomonadati</taxon>
        <taxon>Pseudomonadota</taxon>
        <taxon>Betaproteobacteria</taxon>
        <taxon>Burkholderiales</taxon>
        <taxon>Alcaligenaceae</taxon>
        <taxon>Paracandidimonas</taxon>
    </lineage>
</organism>
<proteinExistence type="predicted"/>
<sequence>MYPYFVPLLTALLLSGCSSFLMEGTSAGAGIAGAAIADSMTDNAALATGIGLGVQAAAKAGLQYAQRRTRAEEQDAIAQAAARLQVGEVGDWAVIHGLPIESDAQGKVAVSRLIGGIGLSCKEIVFSVVAMNAPPETPHAYYVTTICDDRGQWRWASAEPATARWGSLQ</sequence>
<dbReference type="RefSeq" id="WP_132477877.1">
    <property type="nucleotide sequence ID" value="NZ_JBHRVM010000001.1"/>
</dbReference>
<keyword evidence="1" id="KW-0732">Signal</keyword>
<dbReference type="Proteomes" id="UP000294692">
    <property type="component" value="Unassembled WGS sequence"/>
</dbReference>
<dbReference type="AlphaFoldDB" id="A0A4R3UTW3"/>
<evidence type="ECO:0000256" key="1">
    <source>
        <dbReference type="SAM" id="SignalP"/>
    </source>
</evidence>
<feature type="chain" id="PRO_5020283189" description="Lipoprotein" evidence="1">
    <location>
        <begin position="24"/>
        <end position="169"/>
    </location>
</feature>
<evidence type="ECO:0000313" key="3">
    <source>
        <dbReference type="Proteomes" id="UP000294692"/>
    </source>
</evidence>
<keyword evidence="3" id="KW-1185">Reference proteome</keyword>
<gene>
    <name evidence="2" type="ORF">EV686_10997</name>
</gene>
<evidence type="ECO:0000313" key="2">
    <source>
        <dbReference type="EMBL" id="TCU94542.1"/>
    </source>
</evidence>
<feature type="signal peptide" evidence="1">
    <location>
        <begin position="1"/>
        <end position="23"/>
    </location>
</feature>
<evidence type="ECO:0008006" key="4">
    <source>
        <dbReference type="Google" id="ProtNLM"/>
    </source>
</evidence>
<name>A0A4R3UTW3_9BURK</name>
<accession>A0A4R3UTW3</accession>
<dbReference type="EMBL" id="SMBX01000009">
    <property type="protein sequence ID" value="TCU94542.1"/>
    <property type="molecule type" value="Genomic_DNA"/>
</dbReference>
<dbReference type="OrthoDB" id="8780920at2"/>
<protein>
    <recommendedName>
        <fullName evidence="4">Lipoprotein</fullName>
    </recommendedName>
</protein>